<reference evidence="10" key="1">
    <citation type="submission" date="2020-08" db="EMBL/GenBank/DDBJ databases">
        <title>Genome public.</title>
        <authorList>
            <person name="Liu C."/>
            <person name="Sun Q."/>
        </authorList>
    </citation>
    <scope>NUCLEOTIDE SEQUENCE</scope>
    <source>
        <strain evidence="10">NSJ-42</strain>
    </source>
</reference>
<comment type="pathway">
    <text evidence="7">Isoprenoid biosynthesis; isopentenyl diphosphate biosynthesis via DXP pathway; isopentenyl diphosphate from 1-deoxy-D-xylulose 5-phosphate: step 5/6.</text>
</comment>
<gene>
    <name evidence="7 10" type="primary">ispG</name>
    <name evidence="10" type="synonym">gcpE</name>
    <name evidence="10" type="ORF">H8R92_12810</name>
</gene>
<evidence type="ECO:0000256" key="2">
    <source>
        <dbReference type="ARBA" id="ARBA00022723"/>
    </source>
</evidence>
<evidence type="ECO:0000256" key="5">
    <source>
        <dbReference type="ARBA" id="ARBA00023014"/>
    </source>
</evidence>
<feature type="binding site" evidence="7">
    <location>
        <position position="306"/>
    </location>
    <ligand>
        <name>[4Fe-4S] cluster</name>
        <dbReference type="ChEBI" id="CHEBI:49883"/>
    </ligand>
</feature>
<name>A0A8I0AFV6_9CLOT</name>
<sequence length="349" mass="38034">MERKKTRQVKVGGVLLGGDAKVSIQSMTNTDTRDVEATLNQIRELHIAGCEIIRCAVPDMEAAEALKEICKYSPMPVVADIHFDYRLALKAIENGVSALRLNPGNIGSIDRVKIVAEAAKERNIPIRIGVNSGSLEKEILERDGKPTAEGLVESAMNHVKILEEIGFYDIVISIKSSDVPMMIKAYRLMSEKCNYPLHLGVTESGTVFRGTIKSTLGIGTLLAEGIGDTIRVSLTSDPIEEIKVAKEMLIALGLRKQGMQFVSCPTCGRTQINLIKIAEEVEKRLENCNKNIKVAVMGCVVNGPGEAREADIGIAGGNGVGLIFKKGEILRKVKEEDLVEELLKEIENL</sequence>
<evidence type="ECO:0000256" key="6">
    <source>
        <dbReference type="ARBA" id="ARBA00023229"/>
    </source>
</evidence>
<keyword evidence="5 7" id="KW-0411">Iron-sulfur</keyword>
<dbReference type="InterPro" id="IPR011005">
    <property type="entry name" value="Dihydropteroate_synth-like_sf"/>
</dbReference>
<feature type="binding site" evidence="7">
    <location>
        <position position="264"/>
    </location>
    <ligand>
        <name>[4Fe-4S] cluster</name>
        <dbReference type="ChEBI" id="CHEBI:49883"/>
    </ligand>
</feature>
<feature type="domain" description="IspG C-terminal" evidence="9">
    <location>
        <begin position="260"/>
        <end position="348"/>
    </location>
</feature>
<dbReference type="Gene3D" id="3.20.20.20">
    <property type="entry name" value="Dihydropteroate synthase-like"/>
    <property type="match status" value="1"/>
</dbReference>
<comment type="function">
    <text evidence="7">Converts 2C-methyl-D-erythritol 2,4-cyclodiphosphate (ME-2,4cPP) into 1-hydroxy-2-methyl-2-(E)-butenyl 4-diphosphate.</text>
</comment>
<dbReference type="GO" id="GO:0019288">
    <property type="term" value="P:isopentenyl diphosphate biosynthetic process, methylerythritol 4-phosphate pathway"/>
    <property type="evidence" value="ECO:0007669"/>
    <property type="project" value="UniProtKB-UniRule"/>
</dbReference>
<dbReference type="SUPFAM" id="SSF51717">
    <property type="entry name" value="Dihydropteroate synthetase-like"/>
    <property type="match status" value="1"/>
</dbReference>
<dbReference type="Gene3D" id="3.30.413.10">
    <property type="entry name" value="Sulfite Reductase Hemoprotein, domain 1"/>
    <property type="match status" value="1"/>
</dbReference>
<dbReference type="InterPro" id="IPR016425">
    <property type="entry name" value="IspG_bac"/>
</dbReference>
<dbReference type="GO" id="GO:0046429">
    <property type="term" value="F:4-hydroxy-3-methylbut-2-en-1-yl diphosphate synthase activity (ferredoxin)"/>
    <property type="evidence" value="ECO:0007669"/>
    <property type="project" value="UniProtKB-UniRule"/>
</dbReference>
<protein>
    <recommendedName>
        <fullName evidence="7">4-hydroxy-3-methylbut-2-en-1-yl diphosphate synthase (flavodoxin)</fullName>
        <ecNumber evidence="7">1.17.7.3</ecNumber>
    </recommendedName>
    <alternativeName>
        <fullName evidence="7">1-hydroxy-2-methyl-2-(E)-butenyl 4-diphosphate synthase</fullName>
    </alternativeName>
</protein>
<dbReference type="GO" id="GO:0051539">
    <property type="term" value="F:4 iron, 4 sulfur cluster binding"/>
    <property type="evidence" value="ECO:0007669"/>
    <property type="project" value="UniProtKB-UniRule"/>
</dbReference>
<keyword evidence="11" id="KW-1185">Reference proteome</keyword>
<evidence type="ECO:0000313" key="10">
    <source>
        <dbReference type="EMBL" id="MBC5641238.1"/>
    </source>
</evidence>
<keyword evidence="3 7" id="KW-0560">Oxidoreductase</keyword>
<dbReference type="UniPathway" id="UPA00056">
    <property type="reaction ID" value="UER00096"/>
</dbReference>
<dbReference type="Pfam" id="PF26540">
    <property type="entry name" value="GcpE_C"/>
    <property type="match status" value="1"/>
</dbReference>
<proteinExistence type="inferred from homology"/>
<organism evidence="10 11">
    <name type="scientific">Clostridium lentum</name>
    <dbReference type="NCBI Taxonomy" id="2763037"/>
    <lineage>
        <taxon>Bacteria</taxon>
        <taxon>Bacillati</taxon>
        <taxon>Bacillota</taxon>
        <taxon>Clostridia</taxon>
        <taxon>Eubacteriales</taxon>
        <taxon>Clostridiaceae</taxon>
        <taxon>Clostridium</taxon>
    </lineage>
</organism>
<dbReference type="Proteomes" id="UP000662088">
    <property type="component" value="Unassembled WGS sequence"/>
</dbReference>
<comment type="cofactor">
    <cofactor evidence="7">
        <name>[4Fe-4S] cluster</name>
        <dbReference type="ChEBI" id="CHEBI:49883"/>
    </cofactor>
    <text evidence="7">Binds 1 [4Fe-4S] cluster.</text>
</comment>
<dbReference type="InterPro" id="IPR004588">
    <property type="entry name" value="IspG_bac-typ"/>
</dbReference>
<dbReference type="PANTHER" id="PTHR30454:SF0">
    <property type="entry name" value="4-HYDROXY-3-METHYLBUT-2-EN-1-YL DIPHOSPHATE SYNTHASE (FERREDOXIN), CHLOROPLASTIC"/>
    <property type="match status" value="1"/>
</dbReference>
<evidence type="ECO:0000256" key="3">
    <source>
        <dbReference type="ARBA" id="ARBA00023002"/>
    </source>
</evidence>
<dbReference type="InterPro" id="IPR058579">
    <property type="entry name" value="IspG_C"/>
</dbReference>
<evidence type="ECO:0000259" key="9">
    <source>
        <dbReference type="Pfam" id="PF26540"/>
    </source>
</evidence>
<dbReference type="RefSeq" id="WP_186835658.1">
    <property type="nucleotide sequence ID" value="NZ_JACOOQ010000035.1"/>
</dbReference>
<dbReference type="GO" id="GO:0141197">
    <property type="term" value="F:4-hydroxy-3-methylbut-2-enyl-diphosphate synthase activity (flavodoxin)"/>
    <property type="evidence" value="ECO:0007669"/>
    <property type="project" value="UniProtKB-EC"/>
</dbReference>
<accession>A0A8I0AFV6</accession>
<evidence type="ECO:0000256" key="1">
    <source>
        <dbReference type="ARBA" id="ARBA00022485"/>
    </source>
</evidence>
<evidence type="ECO:0000259" key="8">
    <source>
        <dbReference type="Pfam" id="PF04551"/>
    </source>
</evidence>
<dbReference type="InterPro" id="IPR045854">
    <property type="entry name" value="NO2/SO3_Rdtase_4Fe4S_sf"/>
</dbReference>
<dbReference type="InterPro" id="IPR058578">
    <property type="entry name" value="IspG_TIM"/>
</dbReference>
<dbReference type="SUPFAM" id="SSF56014">
    <property type="entry name" value="Nitrite and sulphite reductase 4Fe-4S domain-like"/>
    <property type="match status" value="1"/>
</dbReference>
<keyword evidence="1 7" id="KW-0004">4Fe-4S</keyword>
<dbReference type="PANTHER" id="PTHR30454">
    <property type="entry name" value="4-HYDROXY-3-METHYLBUT-2-EN-1-YL DIPHOSPHATE SYNTHASE"/>
    <property type="match status" value="1"/>
</dbReference>
<evidence type="ECO:0000313" key="11">
    <source>
        <dbReference type="Proteomes" id="UP000662088"/>
    </source>
</evidence>
<keyword evidence="6 7" id="KW-0414">Isoprene biosynthesis</keyword>
<dbReference type="AlphaFoldDB" id="A0A8I0AFV6"/>
<keyword evidence="4 7" id="KW-0408">Iron</keyword>
<evidence type="ECO:0000256" key="7">
    <source>
        <dbReference type="HAMAP-Rule" id="MF_00159"/>
    </source>
</evidence>
<dbReference type="HAMAP" id="MF_00159">
    <property type="entry name" value="IspG"/>
    <property type="match status" value="1"/>
</dbReference>
<comment type="caution">
    <text evidence="10">The sequence shown here is derived from an EMBL/GenBank/DDBJ whole genome shotgun (WGS) entry which is preliminary data.</text>
</comment>
<comment type="catalytic activity">
    <reaction evidence="7">
        <text>(2E)-4-hydroxy-3-methylbut-2-enyl diphosphate + oxidized [flavodoxin] + H2O + 2 H(+) = 2-C-methyl-D-erythritol 2,4-cyclic diphosphate + reduced [flavodoxin]</text>
        <dbReference type="Rhea" id="RHEA:43604"/>
        <dbReference type="Rhea" id="RHEA-COMP:10622"/>
        <dbReference type="Rhea" id="RHEA-COMP:10623"/>
        <dbReference type="ChEBI" id="CHEBI:15377"/>
        <dbReference type="ChEBI" id="CHEBI:15378"/>
        <dbReference type="ChEBI" id="CHEBI:57618"/>
        <dbReference type="ChEBI" id="CHEBI:58210"/>
        <dbReference type="ChEBI" id="CHEBI:58483"/>
        <dbReference type="ChEBI" id="CHEBI:128753"/>
        <dbReference type="EC" id="1.17.7.3"/>
    </reaction>
</comment>
<dbReference type="EMBL" id="JACOOQ010000035">
    <property type="protein sequence ID" value="MBC5641238.1"/>
    <property type="molecule type" value="Genomic_DNA"/>
</dbReference>
<feature type="binding site" evidence="7">
    <location>
        <position position="299"/>
    </location>
    <ligand>
        <name>[4Fe-4S] cluster</name>
        <dbReference type="ChEBI" id="CHEBI:49883"/>
    </ligand>
</feature>
<dbReference type="FunFam" id="3.20.20.20:FF:000001">
    <property type="entry name" value="4-hydroxy-3-methylbut-2-en-1-yl diphosphate synthase (flavodoxin)"/>
    <property type="match status" value="1"/>
</dbReference>
<evidence type="ECO:0000256" key="4">
    <source>
        <dbReference type="ARBA" id="ARBA00023004"/>
    </source>
</evidence>
<feature type="domain" description="IspG TIM-barrel" evidence="8">
    <location>
        <begin position="6"/>
        <end position="246"/>
    </location>
</feature>
<comment type="similarity">
    <text evidence="7">Belongs to the IspG family.</text>
</comment>
<dbReference type="NCBIfam" id="TIGR00612">
    <property type="entry name" value="ispG_gcpE"/>
    <property type="match status" value="1"/>
</dbReference>
<dbReference type="NCBIfam" id="NF001540">
    <property type="entry name" value="PRK00366.1"/>
    <property type="match status" value="1"/>
</dbReference>
<dbReference type="FunFam" id="3.30.413.10:FF:000005">
    <property type="entry name" value="4-hydroxy-3-methylbut-2-en-1-yl diphosphate synthase (flavodoxin)"/>
    <property type="match status" value="1"/>
</dbReference>
<dbReference type="GO" id="GO:0005506">
    <property type="term" value="F:iron ion binding"/>
    <property type="evidence" value="ECO:0007669"/>
    <property type="project" value="InterPro"/>
</dbReference>
<dbReference type="Pfam" id="PF04551">
    <property type="entry name" value="GcpE"/>
    <property type="match status" value="1"/>
</dbReference>
<dbReference type="GO" id="GO:0016114">
    <property type="term" value="P:terpenoid biosynthetic process"/>
    <property type="evidence" value="ECO:0007669"/>
    <property type="project" value="InterPro"/>
</dbReference>
<dbReference type="PIRSF" id="PIRSF004640">
    <property type="entry name" value="IspG"/>
    <property type="match status" value="1"/>
</dbReference>
<dbReference type="EC" id="1.17.7.3" evidence="7"/>
<keyword evidence="2 7" id="KW-0479">Metal-binding</keyword>
<feature type="binding site" evidence="7">
    <location>
        <position position="267"/>
    </location>
    <ligand>
        <name>[4Fe-4S] cluster</name>
        <dbReference type="ChEBI" id="CHEBI:49883"/>
    </ligand>
</feature>